<keyword evidence="7 9" id="KW-0539">Nucleus</keyword>
<dbReference type="AlphaFoldDB" id="A0AAW2HLY3"/>
<keyword evidence="6 9" id="KW-0804">Transcription</keyword>
<evidence type="ECO:0000256" key="3">
    <source>
        <dbReference type="ARBA" id="ARBA00019617"/>
    </source>
</evidence>
<comment type="caution">
    <text evidence="10">The sequence shown here is derived from an EMBL/GenBank/DDBJ whole genome shotgun (WGS) entry which is preliminary data.</text>
</comment>
<comment type="function">
    <text evidence="9">Component of the Mediator complex, a coactivator involved in the regulated transcription of nearly all RNA polymerase II-dependent genes. Mediator functions as a bridge to convey information from gene-specific regulatory proteins to the basal RNA polymerase II transcription machinery. Mediator is recruited to promoters by direct interactions with regulatory proteins and serves as a scaffold for the assembly of a functional preinitiation complex with RNA polymerase II and the general transcription factors.</text>
</comment>
<gene>
    <name evidence="9" type="primary">MED10</name>
    <name evidence="10" type="ORF">PYX00_008184</name>
</gene>
<evidence type="ECO:0000256" key="8">
    <source>
        <dbReference type="ARBA" id="ARBA00032004"/>
    </source>
</evidence>
<keyword evidence="5 9" id="KW-0010">Activator</keyword>
<organism evidence="10">
    <name type="scientific">Menopon gallinae</name>
    <name type="common">poultry shaft louse</name>
    <dbReference type="NCBI Taxonomy" id="328185"/>
    <lineage>
        <taxon>Eukaryota</taxon>
        <taxon>Metazoa</taxon>
        <taxon>Ecdysozoa</taxon>
        <taxon>Arthropoda</taxon>
        <taxon>Hexapoda</taxon>
        <taxon>Insecta</taxon>
        <taxon>Pterygota</taxon>
        <taxon>Neoptera</taxon>
        <taxon>Paraneoptera</taxon>
        <taxon>Psocodea</taxon>
        <taxon>Troctomorpha</taxon>
        <taxon>Phthiraptera</taxon>
        <taxon>Amblycera</taxon>
        <taxon>Menoponidae</taxon>
        <taxon>Menopon</taxon>
    </lineage>
</organism>
<dbReference type="Pfam" id="PF09748">
    <property type="entry name" value="Med10"/>
    <property type="match status" value="1"/>
</dbReference>
<evidence type="ECO:0000256" key="5">
    <source>
        <dbReference type="ARBA" id="ARBA00023159"/>
    </source>
</evidence>
<dbReference type="InterPro" id="IPR019145">
    <property type="entry name" value="Mediator_Med10"/>
</dbReference>
<evidence type="ECO:0000256" key="2">
    <source>
        <dbReference type="ARBA" id="ARBA00005389"/>
    </source>
</evidence>
<evidence type="ECO:0000256" key="6">
    <source>
        <dbReference type="ARBA" id="ARBA00023163"/>
    </source>
</evidence>
<evidence type="ECO:0000256" key="1">
    <source>
        <dbReference type="ARBA" id="ARBA00004123"/>
    </source>
</evidence>
<dbReference type="GO" id="GO:0016592">
    <property type="term" value="C:mediator complex"/>
    <property type="evidence" value="ECO:0007669"/>
    <property type="project" value="InterPro"/>
</dbReference>
<protein>
    <recommendedName>
        <fullName evidence="3 9">Mediator of RNA polymerase II transcription subunit 10</fullName>
    </recommendedName>
    <alternativeName>
        <fullName evidence="8 9">Mediator complex subunit 10</fullName>
    </alternativeName>
</protein>
<keyword evidence="4 9" id="KW-0805">Transcription regulation</keyword>
<reference evidence="10" key="1">
    <citation type="journal article" date="2024" name="Gigascience">
        <title>Chromosome-level genome of the poultry shaft louse Menopon gallinae provides insight into the host-switching and adaptive evolution of parasitic lice.</title>
        <authorList>
            <person name="Xu Y."/>
            <person name="Ma L."/>
            <person name="Liu S."/>
            <person name="Liang Y."/>
            <person name="Liu Q."/>
            <person name="He Z."/>
            <person name="Tian L."/>
            <person name="Duan Y."/>
            <person name="Cai W."/>
            <person name="Li H."/>
            <person name="Song F."/>
        </authorList>
    </citation>
    <scope>NUCLEOTIDE SEQUENCE</scope>
    <source>
        <strain evidence="10">Cailab_2023a</strain>
    </source>
</reference>
<dbReference type="GO" id="GO:0006357">
    <property type="term" value="P:regulation of transcription by RNA polymerase II"/>
    <property type="evidence" value="ECO:0007669"/>
    <property type="project" value="InterPro"/>
</dbReference>
<evidence type="ECO:0000256" key="7">
    <source>
        <dbReference type="ARBA" id="ARBA00023242"/>
    </source>
</evidence>
<dbReference type="PANTHER" id="PTHR13345:SF13">
    <property type="entry name" value="MEDIATOR OF RNA POLYMERASE II TRANSCRIPTION SUBUNIT 10"/>
    <property type="match status" value="1"/>
</dbReference>
<accession>A0AAW2HLY3</accession>
<evidence type="ECO:0000256" key="9">
    <source>
        <dbReference type="RuleBase" id="RU364146"/>
    </source>
</evidence>
<evidence type="ECO:0000313" key="10">
    <source>
        <dbReference type="EMBL" id="KAL0270914.1"/>
    </source>
</evidence>
<sequence length="141" mass="16298">MAHKMASPLENLESQLEMFIENVRQIRIIVSDFQPQGQNVLNQKIQSLVHGLQEIDKLKAQVQDVHVPLEVFEYIDQGRNPQLYTKDCIEKALTKNEQVKGKIDSYRKFKAHLLVELNATFPNEIAKYRAMRGDERGLPLP</sequence>
<comment type="subunit">
    <text evidence="9">Component of the Mediator complex.</text>
</comment>
<dbReference type="PANTHER" id="PTHR13345">
    <property type="entry name" value="MEDIATOR OF RNA POLYMERASE II TRANSCRIPTION SUBUNIT 10"/>
    <property type="match status" value="1"/>
</dbReference>
<evidence type="ECO:0000256" key="4">
    <source>
        <dbReference type="ARBA" id="ARBA00023015"/>
    </source>
</evidence>
<dbReference type="GO" id="GO:0003712">
    <property type="term" value="F:transcription coregulator activity"/>
    <property type="evidence" value="ECO:0007669"/>
    <property type="project" value="InterPro"/>
</dbReference>
<comment type="subcellular location">
    <subcellularLocation>
        <location evidence="1 9">Nucleus</location>
    </subcellularLocation>
</comment>
<dbReference type="EMBL" id="JARGDH010000004">
    <property type="protein sequence ID" value="KAL0270914.1"/>
    <property type="molecule type" value="Genomic_DNA"/>
</dbReference>
<proteinExistence type="inferred from homology"/>
<name>A0AAW2HLY3_9NEOP</name>
<comment type="similarity">
    <text evidence="2 9">Belongs to the Mediator complex subunit 10 family.</text>
</comment>